<dbReference type="InterPro" id="IPR036890">
    <property type="entry name" value="HATPase_C_sf"/>
</dbReference>
<evidence type="ECO:0000256" key="5">
    <source>
        <dbReference type="ARBA" id="ARBA00023012"/>
    </source>
</evidence>
<keyword evidence="5" id="KW-0902">Two-component regulatory system</keyword>
<dbReference type="EC" id="2.7.13.3" evidence="2"/>
<dbReference type="EMBL" id="JACGCM010002327">
    <property type="protein sequence ID" value="KAF6141459.1"/>
    <property type="molecule type" value="Genomic_DNA"/>
</dbReference>
<dbReference type="PANTHER" id="PTHR43711">
    <property type="entry name" value="TWO-COMPONENT HISTIDINE KINASE"/>
    <property type="match status" value="1"/>
</dbReference>
<dbReference type="SUPFAM" id="SSF55874">
    <property type="entry name" value="ATPase domain of HSP90 chaperone/DNA topoisomerase II/histidine kinase"/>
    <property type="match status" value="1"/>
</dbReference>
<dbReference type="Proteomes" id="UP000541444">
    <property type="component" value="Unassembled WGS sequence"/>
</dbReference>
<dbReference type="InterPro" id="IPR005467">
    <property type="entry name" value="His_kinase_dom"/>
</dbReference>
<reference evidence="7 8" key="1">
    <citation type="journal article" date="2020" name="IScience">
        <title>Genome Sequencing of the Endangered Kingdonia uniflora (Circaeasteraceae, Ranunculales) Reveals Potential Mechanisms of Evolutionary Specialization.</title>
        <authorList>
            <person name="Sun Y."/>
            <person name="Deng T."/>
            <person name="Zhang A."/>
            <person name="Moore M.J."/>
            <person name="Landis J.B."/>
            <person name="Lin N."/>
            <person name="Zhang H."/>
            <person name="Zhang X."/>
            <person name="Huang J."/>
            <person name="Zhang X."/>
            <person name="Sun H."/>
            <person name="Wang H."/>
        </authorList>
    </citation>
    <scope>NUCLEOTIDE SEQUENCE [LARGE SCALE GENOMIC DNA]</scope>
    <source>
        <strain evidence="7">TB1705</strain>
        <tissue evidence="7">Leaf</tissue>
    </source>
</reference>
<dbReference type="PROSITE" id="PS50109">
    <property type="entry name" value="HIS_KIN"/>
    <property type="match status" value="1"/>
</dbReference>
<evidence type="ECO:0000256" key="4">
    <source>
        <dbReference type="ARBA" id="ARBA00022777"/>
    </source>
</evidence>
<evidence type="ECO:0000256" key="2">
    <source>
        <dbReference type="ARBA" id="ARBA00012438"/>
    </source>
</evidence>
<evidence type="ECO:0000256" key="1">
    <source>
        <dbReference type="ARBA" id="ARBA00000085"/>
    </source>
</evidence>
<keyword evidence="3" id="KW-0808">Transferase</keyword>
<sequence>MQLLRISTLCQEQLAKILDDVDLESIEECYLEMNTTEFNLGETLDAVVMQGMSLSTKRKVQIVCDLPDEISSMDLYEDNLRLQQVLSNFLRNAILFSPVMEDSSVAPSVIPRNEKIRNGVDVVHLKFKIDHPAPGIPVALV</sequence>
<dbReference type="InterPro" id="IPR050736">
    <property type="entry name" value="Sensor_HK_Regulatory"/>
</dbReference>
<dbReference type="PANTHER" id="PTHR43711:SF31">
    <property type="entry name" value="HISTIDINE KINASE"/>
    <property type="match status" value="1"/>
</dbReference>
<dbReference type="GO" id="GO:0000160">
    <property type="term" value="P:phosphorelay signal transduction system"/>
    <property type="evidence" value="ECO:0007669"/>
    <property type="project" value="UniProtKB-KW"/>
</dbReference>
<feature type="domain" description="Histidine kinase" evidence="6">
    <location>
        <begin position="1"/>
        <end position="141"/>
    </location>
</feature>
<dbReference type="Gene3D" id="3.30.565.10">
    <property type="entry name" value="Histidine kinase-like ATPase, C-terminal domain"/>
    <property type="match status" value="1"/>
</dbReference>
<accession>A0A7J7LFZ1</accession>
<comment type="catalytic activity">
    <reaction evidence="1">
        <text>ATP + protein L-histidine = ADP + protein N-phospho-L-histidine.</text>
        <dbReference type="EC" id="2.7.13.3"/>
    </reaction>
</comment>
<comment type="caution">
    <text evidence="7">The sequence shown here is derived from an EMBL/GenBank/DDBJ whole genome shotgun (WGS) entry which is preliminary data.</text>
</comment>
<gene>
    <name evidence="7" type="ORF">GIB67_021275</name>
</gene>
<organism evidence="7 8">
    <name type="scientific">Kingdonia uniflora</name>
    <dbReference type="NCBI Taxonomy" id="39325"/>
    <lineage>
        <taxon>Eukaryota</taxon>
        <taxon>Viridiplantae</taxon>
        <taxon>Streptophyta</taxon>
        <taxon>Embryophyta</taxon>
        <taxon>Tracheophyta</taxon>
        <taxon>Spermatophyta</taxon>
        <taxon>Magnoliopsida</taxon>
        <taxon>Ranunculales</taxon>
        <taxon>Circaeasteraceae</taxon>
        <taxon>Kingdonia</taxon>
    </lineage>
</organism>
<evidence type="ECO:0000256" key="3">
    <source>
        <dbReference type="ARBA" id="ARBA00022679"/>
    </source>
</evidence>
<dbReference type="OrthoDB" id="1924328at2759"/>
<dbReference type="AlphaFoldDB" id="A0A7J7LFZ1"/>
<proteinExistence type="predicted"/>
<evidence type="ECO:0000259" key="6">
    <source>
        <dbReference type="PROSITE" id="PS50109"/>
    </source>
</evidence>
<protein>
    <recommendedName>
        <fullName evidence="2">histidine kinase</fullName>
        <ecNumber evidence="2">2.7.13.3</ecNumber>
    </recommendedName>
</protein>
<evidence type="ECO:0000313" key="7">
    <source>
        <dbReference type="EMBL" id="KAF6141459.1"/>
    </source>
</evidence>
<name>A0A7J7LFZ1_9MAGN</name>
<keyword evidence="8" id="KW-1185">Reference proteome</keyword>
<dbReference type="GO" id="GO:0004673">
    <property type="term" value="F:protein histidine kinase activity"/>
    <property type="evidence" value="ECO:0007669"/>
    <property type="project" value="UniProtKB-EC"/>
</dbReference>
<keyword evidence="4" id="KW-0418">Kinase</keyword>
<evidence type="ECO:0000313" key="8">
    <source>
        <dbReference type="Proteomes" id="UP000541444"/>
    </source>
</evidence>